<feature type="transmembrane region" description="Helical" evidence="2">
    <location>
        <begin position="41"/>
        <end position="64"/>
    </location>
</feature>
<proteinExistence type="predicted"/>
<reference evidence="3" key="1">
    <citation type="submission" date="2021-10" db="EMBL/GenBank/DDBJ databases">
        <title>Anaerobic single-cell dispensing facilitates the cultivation of human gut bacteria.</title>
        <authorList>
            <person name="Afrizal A."/>
        </authorList>
    </citation>
    <scope>NUCLEOTIDE SEQUENCE</scope>
    <source>
        <strain evidence="3">CLA-AA-H250</strain>
    </source>
</reference>
<gene>
    <name evidence="3" type="ORF">LKD31_12190</name>
</gene>
<sequence length="211" mass="24583">MEKLTRVLEGITATLWAITILYSIFFFSLGGFLLNDIFQEILISLITGAISSLVFTSISYFAFLHKIPEKTYEKIEKLLNDRLGYETTNHNAVMGALNPNNEVLLNLVSKDHRELKVLTGETLQHLRMEKAAKENREHILTNAEKEIDKHIESLRAFSDIMVKQQERIVHLEKENMELKEQIQNLNAQLNQQHEQSQYHKHENEQDFGMYL</sequence>
<keyword evidence="2" id="KW-0812">Transmembrane</keyword>
<feature type="transmembrane region" description="Helical" evidence="2">
    <location>
        <begin position="7"/>
        <end position="29"/>
    </location>
</feature>
<dbReference type="RefSeq" id="WP_308449914.1">
    <property type="nucleotide sequence ID" value="NZ_JAJEQC010000015.1"/>
</dbReference>
<name>A0AAE3ANU0_9FIRM</name>
<keyword evidence="2" id="KW-0472">Membrane</keyword>
<comment type="caution">
    <text evidence="3">The sequence shown here is derived from an EMBL/GenBank/DDBJ whole genome shotgun (WGS) entry which is preliminary data.</text>
</comment>
<keyword evidence="2" id="KW-1133">Transmembrane helix</keyword>
<organism evidence="3 4">
    <name type="scientific">Hominenteromicrobium mulieris</name>
    <dbReference type="NCBI Taxonomy" id="2885357"/>
    <lineage>
        <taxon>Bacteria</taxon>
        <taxon>Bacillati</taxon>
        <taxon>Bacillota</taxon>
        <taxon>Clostridia</taxon>
        <taxon>Eubacteriales</taxon>
        <taxon>Oscillospiraceae</taxon>
        <taxon>Hominenteromicrobium</taxon>
    </lineage>
</organism>
<evidence type="ECO:0000256" key="1">
    <source>
        <dbReference type="SAM" id="MobiDB-lite"/>
    </source>
</evidence>
<evidence type="ECO:0000313" key="3">
    <source>
        <dbReference type="EMBL" id="MCC2137766.1"/>
    </source>
</evidence>
<evidence type="ECO:0000256" key="2">
    <source>
        <dbReference type="SAM" id="Phobius"/>
    </source>
</evidence>
<dbReference type="Proteomes" id="UP001199424">
    <property type="component" value="Unassembled WGS sequence"/>
</dbReference>
<dbReference type="EMBL" id="JAJEQC010000015">
    <property type="protein sequence ID" value="MCC2137766.1"/>
    <property type="molecule type" value="Genomic_DNA"/>
</dbReference>
<evidence type="ECO:0000313" key="4">
    <source>
        <dbReference type="Proteomes" id="UP001199424"/>
    </source>
</evidence>
<feature type="region of interest" description="Disordered" evidence="1">
    <location>
        <begin position="190"/>
        <end position="211"/>
    </location>
</feature>
<keyword evidence="4" id="KW-1185">Reference proteome</keyword>
<accession>A0AAE3ANU0</accession>
<protein>
    <submittedName>
        <fullName evidence="3">Uncharacterized protein</fullName>
    </submittedName>
</protein>
<dbReference type="AlphaFoldDB" id="A0AAE3ANU0"/>